<name>A0ABX0JJD0_9BACL</name>
<evidence type="ECO:0000313" key="4">
    <source>
        <dbReference type="Proteomes" id="UP001165962"/>
    </source>
</evidence>
<dbReference type="Proteomes" id="UP001165962">
    <property type="component" value="Unassembled WGS sequence"/>
</dbReference>
<accession>A0ABX0JJD0</accession>
<evidence type="ECO:0000256" key="1">
    <source>
        <dbReference type="SAM" id="MobiDB-lite"/>
    </source>
</evidence>
<keyword evidence="4" id="KW-1185">Reference proteome</keyword>
<gene>
    <name evidence="3" type="ORF">G9U52_38290</name>
</gene>
<keyword evidence="2" id="KW-0732">Signal</keyword>
<reference evidence="3" key="1">
    <citation type="submission" date="2020-03" db="EMBL/GenBank/DDBJ databases">
        <title>Draft sequencing of Paenibacilllus sp. S3N08.</title>
        <authorList>
            <person name="Kim D.-U."/>
        </authorList>
    </citation>
    <scope>NUCLEOTIDE SEQUENCE</scope>
    <source>
        <strain evidence="3">S3N08</strain>
    </source>
</reference>
<feature type="signal peptide" evidence="2">
    <location>
        <begin position="1"/>
        <end position="22"/>
    </location>
</feature>
<sequence>MKRFLLLFLVMLLALPIGQAYAATNLWVQYTPFKDHYMVAYYKQIPERPSSMKVSFTNPANAEANAKKVFKGTEITGLFYLTCNGQYLFEFYDTGGLLTNTSQLMTTTLVKNNVCESYPSPLDQYNGQSFAPMNENGVEIGRGDSPSGPRTYLSWDPAPRCGYGYPYYQIYRDGVLEFEYVSDVYLYQYDITDKPGTWRVETKYDTVLCDNYEEAGEIPYSEAMDETGNFSDPWAGVPAPGDGSSPEGPKGESGGGEGGGGEVVYPPFDPLCPVCVELNQLLQCPDWDVYMGELTEAIKAALPPPPDWQDIADKIGKATVDELSDYIGEVPVPPSQAEIDGNMDRPLPVVDNHAPDPAELVPKLPAGYEQPKVFDIESGPAIDITDGSQPFEILQPLNNIQYDPPGVGPKPGASSNNSGDIQNPAKMTLPNPTPKPTGSTTPAPNNPVPKPAANPSAGPKPSTAPSAGPAPIPSSTPGTGPKPNMVP</sequence>
<dbReference type="RefSeq" id="WP_166158582.1">
    <property type="nucleotide sequence ID" value="NZ_JAAOIW010000043.1"/>
</dbReference>
<feature type="chain" id="PRO_5045460594" evidence="2">
    <location>
        <begin position="23"/>
        <end position="487"/>
    </location>
</feature>
<feature type="compositionally biased region" description="Gly residues" evidence="1">
    <location>
        <begin position="251"/>
        <end position="262"/>
    </location>
</feature>
<feature type="compositionally biased region" description="Low complexity" evidence="1">
    <location>
        <begin position="453"/>
        <end position="467"/>
    </location>
</feature>
<protein>
    <submittedName>
        <fullName evidence="3">Uncharacterized protein</fullName>
    </submittedName>
</protein>
<feature type="compositionally biased region" description="Low complexity" evidence="1">
    <location>
        <begin position="475"/>
        <end position="487"/>
    </location>
</feature>
<proteinExistence type="predicted"/>
<evidence type="ECO:0000313" key="3">
    <source>
        <dbReference type="EMBL" id="NHN35539.1"/>
    </source>
</evidence>
<dbReference type="EMBL" id="JAAOIW010000043">
    <property type="protein sequence ID" value="NHN35539.1"/>
    <property type="molecule type" value="Genomic_DNA"/>
</dbReference>
<feature type="region of interest" description="Disordered" evidence="1">
    <location>
        <begin position="398"/>
        <end position="487"/>
    </location>
</feature>
<evidence type="ECO:0000256" key="2">
    <source>
        <dbReference type="SAM" id="SignalP"/>
    </source>
</evidence>
<feature type="region of interest" description="Disordered" evidence="1">
    <location>
        <begin position="229"/>
        <end position="262"/>
    </location>
</feature>
<comment type="caution">
    <text evidence="3">The sequence shown here is derived from an EMBL/GenBank/DDBJ whole genome shotgun (WGS) entry which is preliminary data.</text>
</comment>
<organism evidence="3 4">
    <name type="scientific">Paenibacillus agricola</name>
    <dbReference type="NCBI Taxonomy" id="2716264"/>
    <lineage>
        <taxon>Bacteria</taxon>
        <taxon>Bacillati</taxon>
        <taxon>Bacillota</taxon>
        <taxon>Bacilli</taxon>
        <taxon>Bacillales</taxon>
        <taxon>Paenibacillaceae</taxon>
        <taxon>Paenibacillus</taxon>
    </lineage>
</organism>